<feature type="region of interest" description="Disordered" evidence="1">
    <location>
        <begin position="57"/>
        <end position="88"/>
    </location>
</feature>
<gene>
    <name evidence="2" type="ORF">PECUL_23A058671</name>
</gene>
<dbReference type="Proteomes" id="UP001295444">
    <property type="component" value="Chromosome 06"/>
</dbReference>
<evidence type="ECO:0000256" key="1">
    <source>
        <dbReference type="SAM" id="MobiDB-lite"/>
    </source>
</evidence>
<sequence length="88" mass="9878">MKWNAYVFHKQYEDPHVIVTHEGHIGGTQKEVTVNLAVEGSLRSTGKKEVTANLGEPIGDARNMHSRKRNVHSKGQEFMPWMPPNAGN</sequence>
<dbReference type="EMBL" id="OW240917">
    <property type="protein sequence ID" value="CAH2301741.1"/>
    <property type="molecule type" value="Genomic_DNA"/>
</dbReference>
<keyword evidence="3" id="KW-1185">Reference proteome</keyword>
<name>A0AAD1SLW3_PELCU</name>
<protein>
    <submittedName>
        <fullName evidence="2">Uncharacterized protein</fullName>
    </submittedName>
</protein>
<dbReference type="AlphaFoldDB" id="A0AAD1SLW3"/>
<organism evidence="2 3">
    <name type="scientific">Pelobates cultripes</name>
    <name type="common">Western spadefoot toad</name>
    <dbReference type="NCBI Taxonomy" id="61616"/>
    <lineage>
        <taxon>Eukaryota</taxon>
        <taxon>Metazoa</taxon>
        <taxon>Chordata</taxon>
        <taxon>Craniata</taxon>
        <taxon>Vertebrata</taxon>
        <taxon>Euteleostomi</taxon>
        <taxon>Amphibia</taxon>
        <taxon>Batrachia</taxon>
        <taxon>Anura</taxon>
        <taxon>Pelobatoidea</taxon>
        <taxon>Pelobatidae</taxon>
        <taxon>Pelobates</taxon>
    </lineage>
</organism>
<accession>A0AAD1SLW3</accession>
<evidence type="ECO:0000313" key="3">
    <source>
        <dbReference type="Proteomes" id="UP001295444"/>
    </source>
</evidence>
<reference evidence="2" key="1">
    <citation type="submission" date="2022-03" db="EMBL/GenBank/DDBJ databases">
        <authorList>
            <person name="Alioto T."/>
            <person name="Alioto T."/>
            <person name="Gomez Garrido J."/>
        </authorList>
    </citation>
    <scope>NUCLEOTIDE SEQUENCE</scope>
</reference>
<evidence type="ECO:0000313" key="2">
    <source>
        <dbReference type="EMBL" id="CAH2301741.1"/>
    </source>
</evidence>
<proteinExistence type="predicted"/>